<dbReference type="Gene3D" id="3.40.50.12780">
    <property type="entry name" value="N-terminal domain of ligase-like"/>
    <property type="match status" value="1"/>
</dbReference>
<keyword evidence="3" id="KW-0436">Ligase</keyword>
<dbReference type="PROSITE" id="PS00455">
    <property type="entry name" value="AMP_BINDING"/>
    <property type="match status" value="1"/>
</dbReference>
<dbReference type="Proteomes" id="UP001432027">
    <property type="component" value="Unassembled WGS sequence"/>
</dbReference>
<evidence type="ECO:0000259" key="5">
    <source>
        <dbReference type="Pfam" id="PF00501"/>
    </source>
</evidence>
<evidence type="ECO:0000256" key="4">
    <source>
        <dbReference type="ARBA" id="ARBA00023140"/>
    </source>
</evidence>
<feature type="non-terminal residue" evidence="6">
    <location>
        <position position="1"/>
    </location>
</feature>
<evidence type="ECO:0000256" key="2">
    <source>
        <dbReference type="ARBA" id="ARBA00006432"/>
    </source>
</evidence>
<dbReference type="SUPFAM" id="SSF56801">
    <property type="entry name" value="Acetyl-CoA synthetase-like"/>
    <property type="match status" value="1"/>
</dbReference>
<feature type="domain" description="AMP-dependent synthetase/ligase" evidence="5">
    <location>
        <begin position="54"/>
        <end position="251"/>
    </location>
</feature>
<dbReference type="Pfam" id="PF00501">
    <property type="entry name" value="AMP-binding"/>
    <property type="match status" value="1"/>
</dbReference>
<dbReference type="EMBL" id="BTSX01000002">
    <property type="protein sequence ID" value="GMS84721.1"/>
    <property type="molecule type" value="Genomic_DNA"/>
</dbReference>
<gene>
    <name evidence="6" type="ORF">PENTCL1PPCAC_6896</name>
</gene>
<dbReference type="AlphaFoldDB" id="A0AAV5SNE0"/>
<accession>A0AAV5SNE0</accession>
<comment type="similarity">
    <text evidence="2">Belongs to the ATP-dependent AMP-binding enzyme family.</text>
</comment>
<proteinExistence type="inferred from homology"/>
<sequence>PSPPPPPHLPFARNHKAIEEWRKTLTQVPLKSPFAPVSIPTETAMDTFFSAIEGHAKTRGDEPAMIDVTHGDKMMTYLEFSMKIRSVAGFLKSRGFRIHGKAFIAMANCFEWPISHFPVWAVGGSIVGSSALFTPYEMEKQFRDCGCEVVITSENLLGKVMEGTNSCKEIKTIICIRSSNDPLPEGVSDFNEAVSHKPLHQFEKVSINDPCLIFYSSGTTGEPKGTVISHLAFNSCVTMFVNHWEKETARVWTLPRSTGARSTRSSICPSIIYSDSDS</sequence>
<dbReference type="PANTHER" id="PTHR24096:SF149">
    <property type="entry name" value="AMP-BINDING DOMAIN-CONTAINING PROTEIN-RELATED"/>
    <property type="match status" value="1"/>
</dbReference>
<keyword evidence="4" id="KW-0576">Peroxisome</keyword>
<evidence type="ECO:0000313" key="6">
    <source>
        <dbReference type="EMBL" id="GMS84721.1"/>
    </source>
</evidence>
<dbReference type="GO" id="GO:0005777">
    <property type="term" value="C:peroxisome"/>
    <property type="evidence" value="ECO:0007669"/>
    <property type="project" value="UniProtKB-SubCell"/>
</dbReference>
<dbReference type="InterPro" id="IPR020845">
    <property type="entry name" value="AMP-binding_CS"/>
</dbReference>
<dbReference type="InterPro" id="IPR000873">
    <property type="entry name" value="AMP-dep_synth/lig_dom"/>
</dbReference>
<comment type="subcellular location">
    <subcellularLocation>
        <location evidence="1">Peroxisome</location>
    </subcellularLocation>
</comment>
<name>A0AAV5SNE0_9BILA</name>
<protein>
    <recommendedName>
        <fullName evidence="5">AMP-dependent synthetase/ligase domain-containing protein</fullName>
    </recommendedName>
</protein>
<dbReference type="GO" id="GO:0016405">
    <property type="term" value="F:CoA-ligase activity"/>
    <property type="evidence" value="ECO:0007669"/>
    <property type="project" value="TreeGrafter"/>
</dbReference>
<evidence type="ECO:0000256" key="1">
    <source>
        <dbReference type="ARBA" id="ARBA00004275"/>
    </source>
</evidence>
<keyword evidence="7" id="KW-1185">Reference proteome</keyword>
<organism evidence="6 7">
    <name type="scientific">Pristionchus entomophagus</name>
    <dbReference type="NCBI Taxonomy" id="358040"/>
    <lineage>
        <taxon>Eukaryota</taxon>
        <taxon>Metazoa</taxon>
        <taxon>Ecdysozoa</taxon>
        <taxon>Nematoda</taxon>
        <taxon>Chromadorea</taxon>
        <taxon>Rhabditida</taxon>
        <taxon>Rhabditina</taxon>
        <taxon>Diplogasteromorpha</taxon>
        <taxon>Diplogasteroidea</taxon>
        <taxon>Neodiplogasteridae</taxon>
        <taxon>Pristionchus</taxon>
    </lineage>
</organism>
<dbReference type="InterPro" id="IPR042099">
    <property type="entry name" value="ANL_N_sf"/>
</dbReference>
<reference evidence="6" key="1">
    <citation type="submission" date="2023-10" db="EMBL/GenBank/DDBJ databases">
        <title>Genome assembly of Pristionchus species.</title>
        <authorList>
            <person name="Yoshida K."/>
            <person name="Sommer R.J."/>
        </authorList>
    </citation>
    <scope>NUCLEOTIDE SEQUENCE</scope>
    <source>
        <strain evidence="6">RS0144</strain>
    </source>
</reference>
<comment type="caution">
    <text evidence="6">The sequence shown here is derived from an EMBL/GenBank/DDBJ whole genome shotgun (WGS) entry which is preliminary data.</text>
</comment>
<evidence type="ECO:0000313" key="7">
    <source>
        <dbReference type="Proteomes" id="UP001432027"/>
    </source>
</evidence>
<evidence type="ECO:0000256" key="3">
    <source>
        <dbReference type="ARBA" id="ARBA00022598"/>
    </source>
</evidence>
<dbReference type="PANTHER" id="PTHR24096">
    <property type="entry name" value="LONG-CHAIN-FATTY-ACID--COA LIGASE"/>
    <property type="match status" value="1"/>
</dbReference>